<organism evidence="1">
    <name type="scientific">Cacopsylla melanoneura</name>
    <dbReference type="NCBI Taxonomy" id="428564"/>
    <lineage>
        <taxon>Eukaryota</taxon>
        <taxon>Metazoa</taxon>
        <taxon>Ecdysozoa</taxon>
        <taxon>Arthropoda</taxon>
        <taxon>Hexapoda</taxon>
        <taxon>Insecta</taxon>
        <taxon>Pterygota</taxon>
        <taxon>Neoptera</taxon>
        <taxon>Paraneoptera</taxon>
        <taxon>Hemiptera</taxon>
        <taxon>Sternorrhyncha</taxon>
        <taxon>Psylloidea</taxon>
        <taxon>Psyllidae</taxon>
        <taxon>Psyllinae</taxon>
        <taxon>Cacopsylla</taxon>
    </lineage>
</organism>
<evidence type="ECO:0000313" key="1">
    <source>
        <dbReference type="EMBL" id="CAG6724033.1"/>
    </source>
</evidence>
<name>A0A8D8Y7W4_9HEMI</name>
<protein>
    <submittedName>
        <fullName evidence="1">Uncharacterized protein</fullName>
    </submittedName>
</protein>
<dbReference type="AlphaFoldDB" id="A0A8D8Y7W4"/>
<proteinExistence type="predicted"/>
<accession>A0A8D8Y7W4</accession>
<dbReference type="EMBL" id="HBUF01366893">
    <property type="protein sequence ID" value="CAG6724033.1"/>
    <property type="molecule type" value="Transcribed_RNA"/>
</dbReference>
<reference evidence="1" key="1">
    <citation type="submission" date="2021-05" db="EMBL/GenBank/DDBJ databases">
        <authorList>
            <person name="Alioto T."/>
            <person name="Alioto T."/>
            <person name="Gomez Garrido J."/>
        </authorList>
    </citation>
    <scope>NUCLEOTIDE SEQUENCE</scope>
</reference>
<sequence>MCTMLPGSQLSDDISAPSPMEVLLFPHVGDIVIADGSKHWISIRCHSACHDRRVPRPCADGPLLRVWVCYPVQRHPPLLSSHPLFLLHPGHVPIPHLFYVRL</sequence>